<dbReference type="EMBL" id="QQBB01000003">
    <property type="protein sequence ID" value="RDI59910.1"/>
    <property type="molecule type" value="Genomic_DNA"/>
</dbReference>
<comment type="caution">
    <text evidence="2">The sequence shown here is derived from an EMBL/GenBank/DDBJ whole genome shotgun (WGS) entry which is preliminary data.</text>
</comment>
<accession>A0A370HNJ5</accession>
<name>A0A370HNJ5_9HYPH</name>
<dbReference type="AlphaFoldDB" id="A0A370HNJ5"/>
<keyword evidence="1" id="KW-1133">Transmembrane helix</keyword>
<sequence>MTTRTTLGTAQQLHLNRAARTAGEAFAFEEPDTAPVAPASRSYGTNFLWVVMAVIAVLALWLSF</sequence>
<gene>
    <name evidence="2" type="ORF">DES45_103166</name>
</gene>
<evidence type="ECO:0000313" key="3">
    <source>
        <dbReference type="Proteomes" id="UP000254925"/>
    </source>
</evidence>
<dbReference type="RefSeq" id="WP_114769633.1">
    <property type="nucleotide sequence ID" value="NZ_QQBB01000003.1"/>
</dbReference>
<dbReference type="OrthoDB" id="8021391at2"/>
<protein>
    <submittedName>
        <fullName evidence="2">Uncharacterized protein</fullName>
    </submittedName>
</protein>
<dbReference type="Proteomes" id="UP000254925">
    <property type="component" value="Unassembled WGS sequence"/>
</dbReference>
<proteinExistence type="predicted"/>
<evidence type="ECO:0000313" key="2">
    <source>
        <dbReference type="EMBL" id="RDI59910.1"/>
    </source>
</evidence>
<keyword evidence="1" id="KW-0812">Transmembrane</keyword>
<keyword evidence="1" id="KW-0472">Membrane</keyword>
<feature type="transmembrane region" description="Helical" evidence="1">
    <location>
        <begin position="43"/>
        <end position="62"/>
    </location>
</feature>
<evidence type="ECO:0000256" key="1">
    <source>
        <dbReference type="SAM" id="Phobius"/>
    </source>
</evidence>
<organism evidence="2 3">
    <name type="scientific">Microvirga subterranea</name>
    <dbReference type="NCBI Taxonomy" id="186651"/>
    <lineage>
        <taxon>Bacteria</taxon>
        <taxon>Pseudomonadati</taxon>
        <taxon>Pseudomonadota</taxon>
        <taxon>Alphaproteobacteria</taxon>
        <taxon>Hyphomicrobiales</taxon>
        <taxon>Methylobacteriaceae</taxon>
        <taxon>Microvirga</taxon>
    </lineage>
</organism>
<keyword evidence="3" id="KW-1185">Reference proteome</keyword>
<reference evidence="2 3" key="1">
    <citation type="submission" date="2018-07" db="EMBL/GenBank/DDBJ databases">
        <title>Genomic Encyclopedia of Type Strains, Phase IV (KMG-IV): sequencing the most valuable type-strain genomes for metagenomic binning, comparative biology and taxonomic classification.</title>
        <authorList>
            <person name="Goeker M."/>
        </authorList>
    </citation>
    <scope>NUCLEOTIDE SEQUENCE [LARGE SCALE GENOMIC DNA]</scope>
    <source>
        <strain evidence="2 3">DSM 14364</strain>
    </source>
</reference>